<keyword evidence="7" id="KW-0653">Protein transport</keyword>
<sequence>MTAIPEPLKGITAFIQRADELVTRDPVVSYYCNFYAAKQAIEIGAKDNESQMYLLGLLDSLEAEKAKHAGNDALTNDVVGYAHVENFALKVFNSADNEDRAGKASKKTAKSFLAAATFLEVLKVFGPIDDSVAEKIKYGRFKAVDILKAIKEGRQPTAGPPGGDPLDQPSAPAPAPSSDPFTTPYVSPIQPFFDAQQPIQPTVLSAPSAPTPQPSPATQSVFPTIPTSFPSASAPPAASYNQPPPPASAPVHTPAPYYSAPPPSAPAPAPAPAPSRQPIPPLDFTITTAATKHCKFAISALQYDDVNTAVENLEKALALLRPYKK</sequence>
<evidence type="ECO:0000256" key="7">
    <source>
        <dbReference type="ARBA" id="ARBA00022927"/>
    </source>
</evidence>
<evidence type="ECO:0000259" key="11">
    <source>
        <dbReference type="Pfam" id="PF18097"/>
    </source>
</evidence>
<feature type="region of interest" description="Disordered" evidence="9">
    <location>
        <begin position="202"/>
        <end position="282"/>
    </location>
</feature>
<dbReference type="GO" id="GO:0005771">
    <property type="term" value="C:multivesicular body"/>
    <property type="evidence" value="ECO:0007669"/>
    <property type="project" value="TreeGrafter"/>
</dbReference>
<evidence type="ECO:0000313" key="12">
    <source>
        <dbReference type="EMBL" id="ORY41693.1"/>
    </source>
</evidence>
<dbReference type="PANTHER" id="PTHR46009">
    <property type="entry name" value="VACUOLAR PROTEIN SORTING-ASSOCIATED PROTEIN VTA1 HOMOLOG"/>
    <property type="match status" value="1"/>
</dbReference>
<feature type="compositionally biased region" description="Low complexity" evidence="9">
    <location>
        <begin position="216"/>
        <end position="241"/>
    </location>
</feature>
<dbReference type="InterPro" id="IPR023175">
    <property type="entry name" value="Vta1/CALS_N_sf"/>
</dbReference>
<comment type="similarity">
    <text evidence="3">Belongs to the VTA1 family.</text>
</comment>
<evidence type="ECO:0000313" key="13">
    <source>
        <dbReference type="Proteomes" id="UP000193642"/>
    </source>
</evidence>
<evidence type="ECO:0000256" key="2">
    <source>
        <dbReference type="ARBA" id="ARBA00004496"/>
    </source>
</evidence>
<dbReference type="GO" id="GO:0032511">
    <property type="term" value="P:late endosome to vacuole transport via multivesicular body sorting pathway"/>
    <property type="evidence" value="ECO:0007669"/>
    <property type="project" value="InterPro"/>
</dbReference>
<feature type="compositionally biased region" description="Low complexity" evidence="9">
    <location>
        <begin position="249"/>
        <end position="258"/>
    </location>
</feature>
<dbReference type="PRINTS" id="PR01217">
    <property type="entry name" value="PRICHEXTENSN"/>
</dbReference>
<keyword evidence="6" id="KW-0967">Endosome</keyword>
<reference evidence="12 13" key="1">
    <citation type="submission" date="2016-07" db="EMBL/GenBank/DDBJ databases">
        <title>Pervasive Adenine N6-methylation of Active Genes in Fungi.</title>
        <authorList>
            <consortium name="DOE Joint Genome Institute"/>
            <person name="Mondo S.J."/>
            <person name="Dannebaum R.O."/>
            <person name="Kuo R.C."/>
            <person name="Labutti K."/>
            <person name="Haridas S."/>
            <person name="Kuo A."/>
            <person name="Salamov A."/>
            <person name="Ahrendt S.R."/>
            <person name="Lipzen A."/>
            <person name="Sullivan W."/>
            <person name="Andreopoulos W.B."/>
            <person name="Clum A."/>
            <person name="Lindquist E."/>
            <person name="Daum C."/>
            <person name="Ramamoorthy G.K."/>
            <person name="Gryganskyi A."/>
            <person name="Culley D."/>
            <person name="Magnuson J.K."/>
            <person name="James T.Y."/>
            <person name="O'Malley M.A."/>
            <person name="Stajich J.E."/>
            <person name="Spatafora J.W."/>
            <person name="Visel A."/>
            <person name="Grigoriev I.V."/>
        </authorList>
    </citation>
    <scope>NUCLEOTIDE SEQUENCE [LARGE SCALE GENOMIC DNA]</scope>
    <source>
        <strain evidence="12 13">JEL800</strain>
    </source>
</reference>
<proteinExistence type="inferred from homology"/>
<dbReference type="OrthoDB" id="391137at2759"/>
<dbReference type="Gene3D" id="1.20.5.420">
    <property type="entry name" value="Immunoglobulin FC, subunit C"/>
    <property type="match status" value="1"/>
</dbReference>
<accession>A0A1Y2C3R6</accession>
<dbReference type="Proteomes" id="UP000193642">
    <property type="component" value="Unassembled WGS sequence"/>
</dbReference>
<dbReference type="STRING" id="329046.A0A1Y2C3R6"/>
<dbReference type="AlphaFoldDB" id="A0A1Y2C3R6"/>
<dbReference type="Gene3D" id="1.25.40.270">
    <property type="entry name" value="Vacuolar protein sorting-associated protein vta1"/>
    <property type="match status" value="1"/>
</dbReference>
<dbReference type="Pfam" id="PF18097">
    <property type="entry name" value="Vta1_C"/>
    <property type="match status" value="1"/>
</dbReference>
<evidence type="ECO:0000259" key="10">
    <source>
        <dbReference type="Pfam" id="PF04652"/>
    </source>
</evidence>
<comment type="subcellular location">
    <subcellularLocation>
        <location evidence="2">Cytoplasm</location>
    </subcellularLocation>
    <subcellularLocation>
        <location evidence="1">Endosome membrane</location>
        <topology evidence="1">Peripheral membrane protein</topology>
    </subcellularLocation>
</comment>
<evidence type="ECO:0000256" key="9">
    <source>
        <dbReference type="SAM" id="MobiDB-lite"/>
    </source>
</evidence>
<comment type="caution">
    <text evidence="12">The sequence shown here is derived from an EMBL/GenBank/DDBJ whole genome shotgun (WGS) entry which is preliminary data.</text>
</comment>
<name>A0A1Y2C3R6_9FUNG</name>
<dbReference type="InterPro" id="IPR039431">
    <property type="entry name" value="Vta1/CALS_N"/>
</dbReference>
<evidence type="ECO:0000256" key="1">
    <source>
        <dbReference type="ARBA" id="ARBA00004481"/>
    </source>
</evidence>
<gene>
    <name evidence="12" type="ORF">BCR33DRAFT_786917</name>
</gene>
<organism evidence="12 13">
    <name type="scientific">Rhizoclosmatium globosum</name>
    <dbReference type="NCBI Taxonomy" id="329046"/>
    <lineage>
        <taxon>Eukaryota</taxon>
        <taxon>Fungi</taxon>
        <taxon>Fungi incertae sedis</taxon>
        <taxon>Chytridiomycota</taxon>
        <taxon>Chytridiomycota incertae sedis</taxon>
        <taxon>Chytridiomycetes</taxon>
        <taxon>Chytridiales</taxon>
        <taxon>Chytriomycetaceae</taxon>
        <taxon>Rhizoclosmatium</taxon>
    </lineage>
</organism>
<feature type="domain" description="Vta1 C-terminal" evidence="11">
    <location>
        <begin position="288"/>
        <end position="321"/>
    </location>
</feature>
<evidence type="ECO:0000256" key="3">
    <source>
        <dbReference type="ARBA" id="ARBA00007895"/>
    </source>
</evidence>
<dbReference type="InterPro" id="IPR044538">
    <property type="entry name" value="Vta1-like"/>
</dbReference>
<feature type="region of interest" description="Disordered" evidence="9">
    <location>
        <begin position="153"/>
        <end position="189"/>
    </location>
</feature>
<keyword evidence="5" id="KW-0963">Cytoplasm</keyword>
<dbReference type="GO" id="GO:0015031">
    <property type="term" value="P:protein transport"/>
    <property type="evidence" value="ECO:0007669"/>
    <property type="project" value="UniProtKB-KW"/>
</dbReference>
<dbReference type="GO" id="GO:0010008">
    <property type="term" value="C:endosome membrane"/>
    <property type="evidence" value="ECO:0007669"/>
    <property type="project" value="UniProtKB-SubCell"/>
</dbReference>
<protein>
    <submittedName>
        <fullName evidence="12">DUF605-domain-containing protein</fullName>
    </submittedName>
</protein>
<evidence type="ECO:0000256" key="6">
    <source>
        <dbReference type="ARBA" id="ARBA00022753"/>
    </source>
</evidence>
<evidence type="ECO:0000256" key="5">
    <source>
        <dbReference type="ARBA" id="ARBA00022490"/>
    </source>
</evidence>
<keyword evidence="4" id="KW-0813">Transport</keyword>
<dbReference type="InterPro" id="IPR041212">
    <property type="entry name" value="Vta1_C"/>
</dbReference>
<keyword evidence="13" id="KW-1185">Reference proteome</keyword>
<evidence type="ECO:0000256" key="4">
    <source>
        <dbReference type="ARBA" id="ARBA00022448"/>
    </source>
</evidence>
<keyword evidence="8" id="KW-0472">Membrane</keyword>
<feature type="domain" description="Vta1/callose synthase N-terminal" evidence="10">
    <location>
        <begin position="11"/>
        <end position="152"/>
    </location>
</feature>
<evidence type="ECO:0000256" key="8">
    <source>
        <dbReference type="ARBA" id="ARBA00023136"/>
    </source>
</evidence>
<dbReference type="EMBL" id="MCGO01000031">
    <property type="protein sequence ID" value="ORY41693.1"/>
    <property type="molecule type" value="Genomic_DNA"/>
</dbReference>
<feature type="compositionally biased region" description="Pro residues" evidence="9">
    <location>
        <begin position="259"/>
        <end position="281"/>
    </location>
</feature>
<dbReference type="Pfam" id="PF04652">
    <property type="entry name" value="Vta1"/>
    <property type="match status" value="1"/>
</dbReference>
<dbReference type="PANTHER" id="PTHR46009:SF1">
    <property type="entry name" value="VACUOLAR PROTEIN SORTING-ASSOCIATED PROTEIN VTA1 HOMOLOG"/>
    <property type="match status" value="1"/>
</dbReference>